<feature type="transmembrane region" description="Helical" evidence="6">
    <location>
        <begin position="27"/>
        <end position="49"/>
    </location>
</feature>
<keyword evidence="5 6" id="KW-0472">Membrane</keyword>
<feature type="transmembrane region" description="Helical" evidence="6">
    <location>
        <begin position="191"/>
        <end position="221"/>
    </location>
</feature>
<dbReference type="NCBIfam" id="NF037997">
    <property type="entry name" value="Na_Pi_symport"/>
    <property type="match status" value="1"/>
</dbReference>
<organism evidence="7 8">
    <name type="scientific">Neptunomonas antarctica</name>
    <dbReference type="NCBI Taxonomy" id="619304"/>
    <lineage>
        <taxon>Bacteria</taxon>
        <taxon>Pseudomonadati</taxon>
        <taxon>Pseudomonadota</taxon>
        <taxon>Gammaproteobacteria</taxon>
        <taxon>Oceanospirillales</taxon>
        <taxon>Oceanospirillaceae</taxon>
        <taxon>Neptunomonas</taxon>
    </lineage>
</organism>
<evidence type="ECO:0000256" key="5">
    <source>
        <dbReference type="ARBA" id="ARBA00023136"/>
    </source>
</evidence>
<dbReference type="AlphaFoldDB" id="A0A1N7LJU2"/>
<evidence type="ECO:0000313" key="7">
    <source>
        <dbReference type="EMBL" id="SIS74108.1"/>
    </source>
</evidence>
<keyword evidence="3 6" id="KW-0812">Transmembrane</keyword>
<keyword evidence="8" id="KW-1185">Reference proteome</keyword>
<sequence length="604" mass="65849">MIKKIILPTIFLLLTYGFWLSPDFKEITAGVAIFLFGMLALEQGFNAFAGGTLERTLRKSTNKMWKSLTFGFTAATVMQSSSLVSVITISFLSAGLIGLVEGMGIIFGSNVGSTTGAWLIAGFGLKVNIAAYAMPMLVFGVILIFQKSKSLKGFGYILAGLGFLFLGIHYMKEGFETFQNQISLTDYAMEGFAGVVVFTLVGILATIIMQSSHATLVLVITALSVQQVTYDNALALVIGANVGTTITAVLGSLTSNTDGKRLALSDVLFKVTAGIVFMLAMNPVIGLVDMISTSIGIAADDHTLKLAVFHTIFNVTGVVIMVPLTGMLVAFLVRVIPTPAPQIEKAHYLSSASAGIPAAAIEAVRKETVRLFDLSVDIIIQGLSLNRSVLAADNEIEDAINNASKIVFQQDIDDVYERRIKSIYADIVEFISQSQTSMEAPGHLDRLLLLREGGRDLVEIIKGIKHLQKNLKLYTSSTNSDIRQEYNNMRIQICRVLQELEMIRAGDDESATILSLDLLKVEINEKDIIKTGRLDRLIREHRISAPMAISLMNDSAYYQDICRNLIHMGGILFISSDQNEEAAENSVALDEVEIKEVVDGYVEK</sequence>
<evidence type="ECO:0000313" key="8">
    <source>
        <dbReference type="Proteomes" id="UP000185999"/>
    </source>
</evidence>
<keyword evidence="4 6" id="KW-1133">Transmembrane helix</keyword>
<feature type="transmembrane region" description="Helical" evidence="6">
    <location>
        <begin position="154"/>
        <end position="171"/>
    </location>
</feature>
<dbReference type="STRING" id="619304.SAMN05421760_10490"/>
<dbReference type="EMBL" id="FTOE01000004">
    <property type="protein sequence ID" value="SIS74108.1"/>
    <property type="molecule type" value="Genomic_DNA"/>
</dbReference>
<dbReference type="RefSeq" id="WP_054341593.1">
    <property type="nucleotide sequence ID" value="NZ_FTOE01000004.1"/>
</dbReference>
<accession>A0A1N7LJU2</accession>
<feature type="transmembrane region" description="Helical" evidence="6">
    <location>
        <begin position="233"/>
        <end position="253"/>
    </location>
</feature>
<dbReference type="GO" id="GO:0005886">
    <property type="term" value="C:plasma membrane"/>
    <property type="evidence" value="ECO:0007669"/>
    <property type="project" value="UniProtKB-SubCell"/>
</dbReference>
<feature type="transmembrane region" description="Helical" evidence="6">
    <location>
        <begin position="311"/>
        <end position="333"/>
    </location>
</feature>
<evidence type="ECO:0000256" key="4">
    <source>
        <dbReference type="ARBA" id="ARBA00022989"/>
    </source>
</evidence>
<evidence type="ECO:0000256" key="6">
    <source>
        <dbReference type="SAM" id="Phobius"/>
    </source>
</evidence>
<dbReference type="InterPro" id="IPR003841">
    <property type="entry name" value="Na/Pi_transpt"/>
</dbReference>
<gene>
    <name evidence="7" type="ORF">SAMN05421760_10490</name>
</gene>
<evidence type="ECO:0000256" key="1">
    <source>
        <dbReference type="ARBA" id="ARBA00004651"/>
    </source>
</evidence>
<evidence type="ECO:0000256" key="2">
    <source>
        <dbReference type="ARBA" id="ARBA00022475"/>
    </source>
</evidence>
<dbReference type="PANTHER" id="PTHR10010:SF46">
    <property type="entry name" value="SODIUM-DEPENDENT PHOSPHATE TRANSPORT PROTEIN 2B"/>
    <property type="match status" value="1"/>
</dbReference>
<dbReference type="Pfam" id="PF02690">
    <property type="entry name" value="Na_Pi_cotrans"/>
    <property type="match status" value="2"/>
</dbReference>
<dbReference type="PANTHER" id="PTHR10010">
    <property type="entry name" value="SOLUTE CARRIER FAMILY 34 SODIUM PHOSPHATE , MEMBER 2-RELATED"/>
    <property type="match status" value="1"/>
</dbReference>
<dbReference type="GO" id="GO:0044341">
    <property type="term" value="P:sodium-dependent phosphate transport"/>
    <property type="evidence" value="ECO:0007669"/>
    <property type="project" value="InterPro"/>
</dbReference>
<keyword evidence="2" id="KW-1003">Cell membrane</keyword>
<feature type="transmembrane region" description="Helical" evidence="6">
    <location>
        <begin position="70"/>
        <end position="97"/>
    </location>
</feature>
<proteinExistence type="predicted"/>
<dbReference type="Proteomes" id="UP000185999">
    <property type="component" value="Unassembled WGS sequence"/>
</dbReference>
<dbReference type="GO" id="GO:0005436">
    <property type="term" value="F:sodium:phosphate symporter activity"/>
    <property type="evidence" value="ECO:0007669"/>
    <property type="project" value="InterPro"/>
</dbReference>
<evidence type="ECO:0000256" key="3">
    <source>
        <dbReference type="ARBA" id="ARBA00022692"/>
    </source>
</evidence>
<comment type="subcellular location">
    <subcellularLocation>
        <location evidence="1">Cell membrane</location>
        <topology evidence="1">Multi-pass membrane protein</topology>
    </subcellularLocation>
</comment>
<feature type="transmembrane region" description="Helical" evidence="6">
    <location>
        <begin position="117"/>
        <end position="145"/>
    </location>
</feature>
<name>A0A1N7LJU2_9GAMM</name>
<feature type="transmembrane region" description="Helical" evidence="6">
    <location>
        <begin position="273"/>
        <end position="299"/>
    </location>
</feature>
<dbReference type="OrthoDB" id="9763003at2"/>
<protein>
    <submittedName>
        <fullName evidence="7">Phosphate:Na+ symporter</fullName>
    </submittedName>
</protein>
<reference evidence="8" key="1">
    <citation type="submission" date="2017-01" db="EMBL/GenBank/DDBJ databases">
        <authorList>
            <person name="Varghese N."/>
            <person name="Submissions S."/>
        </authorList>
    </citation>
    <scope>NUCLEOTIDE SEQUENCE [LARGE SCALE GENOMIC DNA]</scope>
    <source>
        <strain evidence="8">DSM 22306</strain>
    </source>
</reference>